<evidence type="ECO:0000313" key="3">
    <source>
        <dbReference type="Proteomes" id="UP001549164"/>
    </source>
</evidence>
<organism evidence="2 3">
    <name type="scientific">Martelella mangrovi</name>
    <dbReference type="NCBI Taxonomy" id="1397477"/>
    <lineage>
        <taxon>Bacteria</taxon>
        <taxon>Pseudomonadati</taxon>
        <taxon>Pseudomonadota</taxon>
        <taxon>Alphaproteobacteria</taxon>
        <taxon>Hyphomicrobiales</taxon>
        <taxon>Aurantimonadaceae</taxon>
        <taxon>Martelella</taxon>
    </lineage>
</organism>
<dbReference type="EMBL" id="JBEPLY010000014">
    <property type="protein sequence ID" value="MET3601544.1"/>
    <property type="molecule type" value="Genomic_DNA"/>
</dbReference>
<evidence type="ECO:0000313" key="2">
    <source>
        <dbReference type="EMBL" id="MET3601544.1"/>
    </source>
</evidence>
<accession>A0ABV2IFF9</accession>
<keyword evidence="3" id="KW-1185">Reference proteome</keyword>
<feature type="region of interest" description="Disordered" evidence="1">
    <location>
        <begin position="188"/>
        <end position="210"/>
    </location>
</feature>
<name>A0ABV2IFF9_9HYPH</name>
<comment type="caution">
    <text evidence="2">The sequence shown here is derived from an EMBL/GenBank/DDBJ whole genome shotgun (WGS) entry which is preliminary data.</text>
</comment>
<dbReference type="Proteomes" id="UP001549164">
    <property type="component" value="Unassembled WGS sequence"/>
</dbReference>
<feature type="compositionally biased region" description="Polar residues" evidence="1">
    <location>
        <begin position="188"/>
        <end position="198"/>
    </location>
</feature>
<evidence type="ECO:0000256" key="1">
    <source>
        <dbReference type="SAM" id="MobiDB-lite"/>
    </source>
</evidence>
<reference evidence="2 3" key="1">
    <citation type="submission" date="2024-06" db="EMBL/GenBank/DDBJ databases">
        <title>Genomic Encyclopedia of Type Strains, Phase IV (KMG-IV): sequencing the most valuable type-strain genomes for metagenomic binning, comparative biology and taxonomic classification.</title>
        <authorList>
            <person name="Goeker M."/>
        </authorList>
    </citation>
    <scope>NUCLEOTIDE SEQUENCE [LARGE SCALE GENOMIC DNA]</scope>
    <source>
        <strain evidence="2 3">DSM 28102</strain>
    </source>
</reference>
<evidence type="ECO:0008006" key="4">
    <source>
        <dbReference type="Google" id="ProtNLM"/>
    </source>
</evidence>
<gene>
    <name evidence="2" type="ORF">ABID12_003504</name>
</gene>
<sequence>MKVISYYTLDTPYAAEVRALEASLRMHGLDYAIEGLPARASWVENCAQKSAFVRDMAQKFDEDLWWLDADAELCGSLPDLGREGVDIAAYATDGWSLNSGTVFFANTDGARRVIDLWCSYCETCPFVWDQLLLMIAVHNVRCDGDLVFRDLPETYYKRTKSRPMKRLKHQLFMALGFEKRPVVRQNQASRRFKSSAQTKGKMREFSSDDAPADVRAALRNRSSEKISMEELLRGSVFDLSREETLCAE</sequence>
<protein>
    <recommendedName>
        <fullName evidence="4">Nucleotide-diphospho-sugar transferase domain-containing protein</fullName>
    </recommendedName>
</protein>
<proteinExistence type="predicted"/>
<dbReference type="RefSeq" id="WP_354435400.1">
    <property type="nucleotide sequence ID" value="NZ_JBEPLY010000014.1"/>
</dbReference>